<sequence length="773" mass="85449">MPNADREAHPSPVALTLNRLHGIPKLDKRLYIDSFLREQRGRIKAYARAGHALIEDPNRKTDLEGVGVDHGIGFETPILKARARRCIKEDTSHSFEPSERRSHSPIDVPANLRQPKEKRARTKTTRKEGARQSEAPMTKCKNMKVQADTNTKKRVLPCDSDTEHTNRLAERRERKRAKHAIVKPVQVEASDSDGTDLGQNTRVKKQKVDRKHKTPAGFALMYGFNATNVGKHRLTVKPPVNVGVFSKGRASAKTQIKARAKKVQETHFSESRFLNGMNKRLNRKAAESLGSDTAPRGSSDHSSCVEGVASSPSKTKITDQTCPKPDMAPRKSIISGTKNGLDDPNSDVQSVAQAQDESIIWDIERDLTPIAEPKPPTETNAQTSLSSVLPIATVVVDTRTLPFHHHCKDATPGILPSRSPEKVDATSVISLRPSESASQGGGVPRPTEPTAEASKYFRAEGRPPNPLASPKTQGLKQRVAPAQSAHETVDHCFEVARDSAPSLTDVAGFAQVYNDVWLPSATFLGAEDTAGSHFDEGTEFYDIRCRSPPFWRRDELHLALVPHSISALVDDPGPYFRSYSCLDLPDGNPQFSFHDGHQFEGYHSVLGDDAGRNQYTSHRFLDNPSNHRDFECIDAAFLEDHTMGMGDYGLPLSLSGDGLFDEVNIAIADESISDDILTPDWEHTSISGTDEEDFCDREEGFCCSPDLSIADILESEIDPDNFTLSAMFCQGRSLLLGLSMPPIYDAHRDIQDLPRAEKEVVQTLRGHWQPHKL</sequence>
<dbReference type="Proteomes" id="UP001556367">
    <property type="component" value="Unassembled WGS sequence"/>
</dbReference>
<reference evidence="3" key="1">
    <citation type="submission" date="2024-06" db="EMBL/GenBank/DDBJ databases">
        <title>Multi-omics analyses provide insights into the biosynthesis of the anticancer antibiotic pleurotin in Hohenbuehelia grisea.</title>
        <authorList>
            <person name="Weaver J.A."/>
            <person name="Alberti F."/>
        </authorList>
    </citation>
    <scope>NUCLEOTIDE SEQUENCE [LARGE SCALE GENOMIC DNA]</scope>
    <source>
        <strain evidence="3">T-177</strain>
    </source>
</reference>
<feature type="compositionally biased region" description="Polar residues" evidence="1">
    <location>
        <begin position="310"/>
        <end position="321"/>
    </location>
</feature>
<evidence type="ECO:0000313" key="3">
    <source>
        <dbReference type="Proteomes" id="UP001556367"/>
    </source>
</evidence>
<feature type="region of interest" description="Disordered" evidence="1">
    <location>
        <begin position="458"/>
        <end position="478"/>
    </location>
</feature>
<evidence type="ECO:0000256" key="1">
    <source>
        <dbReference type="SAM" id="MobiDB-lite"/>
    </source>
</evidence>
<gene>
    <name evidence="2" type="ORF">HGRIS_009786</name>
</gene>
<comment type="caution">
    <text evidence="2">The sequence shown here is derived from an EMBL/GenBank/DDBJ whole genome shotgun (WGS) entry which is preliminary data.</text>
</comment>
<feature type="region of interest" description="Disordered" evidence="1">
    <location>
        <begin position="285"/>
        <end position="347"/>
    </location>
</feature>
<protein>
    <submittedName>
        <fullName evidence="2">Uncharacterized protein</fullName>
    </submittedName>
</protein>
<feature type="compositionally biased region" description="Basic and acidic residues" evidence="1">
    <location>
        <begin position="90"/>
        <end position="104"/>
    </location>
</feature>
<feature type="compositionally biased region" description="Basic and acidic residues" evidence="1">
    <location>
        <begin position="161"/>
        <end position="172"/>
    </location>
</feature>
<keyword evidence="3" id="KW-1185">Reference proteome</keyword>
<feature type="region of interest" description="Disordered" evidence="1">
    <location>
        <begin position="431"/>
        <end position="450"/>
    </location>
</feature>
<evidence type="ECO:0000313" key="2">
    <source>
        <dbReference type="EMBL" id="KAL0949747.1"/>
    </source>
</evidence>
<feature type="region of interest" description="Disordered" evidence="1">
    <location>
        <begin position="90"/>
        <end position="139"/>
    </location>
</feature>
<name>A0ABR3J281_9AGAR</name>
<dbReference type="EMBL" id="JASNQZ010000012">
    <property type="protein sequence ID" value="KAL0949747.1"/>
    <property type="molecule type" value="Genomic_DNA"/>
</dbReference>
<proteinExistence type="predicted"/>
<feature type="region of interest" description="Disordered" evidence="1">
    <location>
        <begin position="155"/>
        <end position="210"/>
    </location>
</feature>
<accession>A0ABR3J281</accession>
<organism evidence="2 3">
    <name type="scientific">Hohenbuehelia grisea</name>
    <dbReference type="NCBI Taxonomy" id="104357"/>
    <lineage>
        <taxon>Eukaryota</taxon>
        <taxon>Fungi</taxon>
        <taxon>Dikarya</taxon>
        <taxon>Basidiomycota</taxon>
        <taxon>Agaricomycotina</taxon>
        <taxon>Agaricomycetes</taxon>
        <taxon>Agaricomycetidae</taxon>
        <taxon>Agaricales</taxon>
        <taxon>Pleurotineae</taxon>
        <taxon>Pleurotaceae</taxon>
        <taxon>Hohenbuehelia</taxon>
    </lineage>
</organism>